<protein>
    <recommendedName>
        <fullName evidence="3">asparagine synthase (glutamine-hydrolyzing)</fullName>
        <ecNumber evidence="3">6.3.5.4</ecNumber>
    </recommendedName>
</protein>
<evidence type="ECO:0000313" key="12">
    <source>
        <dbReference type="EMBL" id="SFM34585.1"/>
    </source>
</evidence>
<dbReference type="PROSITE" id="PS51278">
    <property type="entry name" value="GATASE_TYPE_2"/>
    <property type="match status" value="1"/>
</dbReference>
<dbReference type="EC" id="6.3.5.4" evidence="3"/>
<keyword evidence="4 9" id="KW-0547">Nucleotide-binding</keyword>
<sequence>MCGLAGFALFRPFDEAAQARDTLQSMTRSIQHRGPDAEGHWLDEEHGVALGHRRLSILDLSPTGAQPMESPCDRYVIVFNGEIYNHRSMRQKLEQGAPGIAWSGHSDTETLLVAVAEWGVERALKESFGMFAVALWDRQKHVLTLARDRMGEKPLYYSNQDGKWIFGSELRALRAGGIKTQVDQAALASYLRIGYVPDHLCILEGVHKVMPGSIVQLRAGSKPVQMRYSAVETQFGQPATITDTDEAVAQLESALDEVVSEQMLSDVPLGCFLSGGVDSSLVASLMQAGSDKQIRTFSIGFDDARFNEAPHAAAVARHLGTNHTEFILTEDDALAIIADLPRIYDEPFADSSQIPTTLLCRSARKHVTVALTGDGGDEVFGGYNRHIRGPKMWEQISRLPKVLRNIGAGAVGSAARFGLRNERVSRNVISILGLPLTTLDNLPKLAAALRATGDAEEFYQIFIAAGQLRDSALRETIPPIASDSRALNPSGLDLAEWMMARDMTGYLPGDILVKVDRAAMSVGLETRAPFLDARVANLARQIPIGFHVDGRTGKKLLRELLYRHVPQALIERPKQGFAMPLDDWLRGALYEWGSQLIADTETISNLGLDAGFIETLWERHQKRRVNAGKEVWALLMLLLWARDVGIGRPVC</sequence>
<dbReference type="SUPFAM" id="SSF56235">
    <property type="entry name" value="N-terminal nucleophile aminohydrolases (Ntn hydrolases)"/>
    <property type="match status" value="1"/>
</dbReference>
<dbReference type="Pfam" id="PF00733">
    <property type="entry name" value="Asn_synthase"/>
    <property type="match status" value="1"/>
</dbReference>
<evidence type="ECO:0000256" key="5">
    <source>
        <dbReference type="ARBA" id="ARBA00022840"/>
    </source>
</evidence>
<proteinExistence type="inferred from homology"/>
<dbReference type="InterPro" id="IPR014729">
    <property type="entry name" value="Rossmann-like_a/b/a_fold"/>
</dbReference>
<dbReference type="Pfam" id="PF13522">
    <property type="entry name" value="GATase_6"/>
    <property type="match status" value="1"/>
</dbReference>
<keyword evidence="8" id="KW-0028">Amino-acid biosynthesis</keyword>
<dbReference type="InterPro" id="IPR017932">
    <property type="entry name" value="GATase_2_dom"/>
</dbReference>
<dbReference type="Gene3D" id="3.60.20.10">
    <property type="entry name" value="Glutamine Phosphoribosylpyrophosphate, subunit 1, domain 1"/>
    <property type="match status" value="1"/>
</dbReference>
<dbReference type="InterPro" id="IPR029055">
    <property type="entry name" value="Ntn_hydrolases_N"/>
</dbReference>
<dbReference type="GO" id="GO:0004066">
    <property type="term" value="F:asparagine synthase (glutamine-hydrolyzing) activity"/>
    <property type="evidence" value="ECO:0007669"/>
    <property type="project" value="UniProtKB-EC"/>
</dbReference>
<comment type="similarity">
    <text evidence="2">Belongs to the asparagine synthetase family.</text>
</comment>
<feature type="site" description="Important for beta-aspartyl-AMP intermediate formation" evidence="10">
    <location>
        <position position="374"/>
    </location>
</feature>
<organism evidence="12 13">
    <name type="scientific">Shimia aestuarii</name>
    <dbReference type="NCBI Taxonomy" id="254406"/>
    <lineage>
        <taxon>Bacteria</taxon>
        <taxon>Pseudomonadati</taxon>
        <taxon>Pseudomonadota</taxon>
        <taxon>Alphaproteobacteria</taxon>
        <taxon>Rhodobacterales</taxon>
        <taxon>Roseobacteraceae</taxon>
    </lineage>
</organism>
<dbReference type="Gene3D" id="3.40.50.620">
    <property type="entry name" value="HUPs"/>
    <property type="match status" value="2"/>
</dbReference>
<evidence type="ECO:0000256" key="10">
    <source>
        <dbReference type="PIRSR" id="PIRSR001589-3"/>
    </source>
</evidence>
<evidence type="ECO:0000256" key="3">
    <source>
        <dbReference type="ARBA" id="ARBA00012737"/>
    </source>
</evidence>
<feature type="domain" description="Glutamine amidotransferase type-2" evidence="11">
    <location>
        <begin position="2"/>
        <end position="220"/>
    </location>
</feature>
<dbReference type="InterPro" id="IPR033738">
    <property type="entry name" value="AsnB_N"/>
</dbReference>
<evidence type="ECO:0000256" key="4">
    <source>
        <dbReference type="ARBA" id="ARBA00022741"/>
    </source>
</evidence>
<dbReference type="CDD" id="cd00712">
    <property type="entry name" value="AsnB"/>
    <property type="match status" value="1"/>
</dbReference>
<dbReference type="GO" id="GO:0006529">
    <property type="term" value="P:asparagine biosynthetic process"/>
    <property type="evidence" value="ECO:0007669"/>
    <property type="project" value="UniProtKB-KW"/>
</dbReference>
<dbReference type="Proteomes" id="UP000199144">
    <property type="component" value="Unassembled WGS sequence"/>
</dbReference>
<reference evidence="12 13" key="1">
    <citation type="submission" date="2016-10" db="EMBL/GenBank/DDBJ databases">
        <authorList>
            <person name="de Groot N.N."/>
        </authorList>
    </citation>
    <scope>NUCLEOTIDE SEQUENCE [LARGE SCALE GENOMIC DNA]</scope>
    <source>
        <strain evidence="12 13">DSM 15283</strain>
    </source>
</reference>
<keyword evidence="6 8" id="KW-0315">Glutamine amidotransferase</keyword>
<dbReference type="CDD" id="cd01991">
    <property type="entry name" value="Asn_synthase_B_C"/>
    <property type="match status" value="1"/>
</dbReference>
<dbReference type="GO" id="GO:0005524">
    <property type="term" value="F:ATP binding"/>
    <property type="evidence" value="ECO:0007669"/>
    <property type="project" value="UniProtKB-KW"/>
</dbReference>
<feature type="binding site" evidence="9">
    <location>
        <position position="107"/>
    </location>
    <ligand>
        <name>L-glutamine</name>
        <dbReference type="ChEBI" id="CHEBI:58359"/>
    </ligand>
</feature>
<dbReference type="OrthoDB" id="9763290at2"/>
<evidence type="ECO:0000313" key="13">
    <source>
        <dbReference type="Proteomes" id="UP000199144"/>
    </source>
</evidence>
<keyword evidence="5 9" id="KW-0067">ATP-binding</keyword>
<keyword evidence="8" id="KW-0061">Asparagine biosynthesis</keyword>
<evidence type="ECO:0000256" key="2">
    <source>
        <dbReference type="ARBA" id="ARBA00005752"/>
    </source>
</evidence>
<evidence type="ECO:0000259" key="11">
    <source>
        <dbReference type="PROSITE" id="PS51278"/>
    </source>
</evidence>
<dbReference type="STRING" id="254406.SAMN04488042_106168"/>
<keyword evidence="13" id="KW-1185">Reference proteome</keyword>
<evidence type="ECO:0000256" key="7">
    <source>
        <dbReference type="ARBA" id="ARBA00048741"/>
    </source>
</evidence>
<dbReference type="EMBL" id="FOTQ01000006">
    <property type="protein sequence ID" value="SFM34585.1"/>
    <property type="molecule type" value="Genomic_DNA"/>
</dbReference>
<feature type="binding site" evidence="9">
    <location>
        <position position="299"/>
    </location>
    <ligand>
        <name>ATP</name>
        <dbReference type="ChEBI" id="CHEBI:30616"/>
    </ligand>
</feature>
<comment type="catalytic activity">
    <reaction evidence="7">
        <text>L-aspartate + L-glutamine + ATP + H2O = L-asparagine + L-glutamate + AMP + diphosphate + H(+)</text>
        <dbReference type="Rhea" id="RHEA:12228"/>
        <dbReference type="ChEBI" id="CHEBI:15377"/>
        <dbReference type="ChEBI" id="CHEBI:15378"/>
        <dbReference type="ChEBI" id="CHEBI:29985"/>
        <dbReference type="ChEBI" id="CHEBI:29991"/>
        <dbReference type="ChEBI" id="CHEBI:30616"/>
        <dbReference type="ChEBI" id="CHEBI:33019"/>
        <dbReference type="ChEBI" id="CHEBI:58048"/>
        <dbReference type="ChEBI" id="CHEBI:58359"/>
        <dbReference type="ChEBI" id="CHEBI:456215"/>
        <dbReference type="EC" id="6.3.5.4"/>
    </reaction>
</comment>
<evidence type="ECO:0000256" key="9">
    <source>
        <dbReference type="PIRSR" id="PIRSR001589-2"/>
    </source>
</evidence>
<dbReference type="InterPro" id="IPR006426">
    <property type="entry name" value="Asn_synth_AEB"/>
</dbReference>
<feature type="active site" description="For GATase activity" evidence="8">
    <location>
        <position position="2"/>
    </location>
</feature>
<gene>
    <name evidence="12" type="ORF">SAMN04488042_106168</name>
</gene>
<dbReference type="GO" id="GO:0005829">
    <property type="term" value="C:cytosol"/>
    <property type="evidence" value="ECO:0007669"/>
    <property type="project" value="TreeGrafter"/>
</dbReference>
<comment type="pathway">
    <text evidence="1">Amino-acid biosynthesis; L-asparagine biosynthesis; L-asparagine from L-aspartate (L-Gln route): step 1/1.</text>
</comment>
<dbReference type="AlphaFoldDB" id="A0A1I4Q4J8"/>
<evidence type="ECO:0000256" key="1">
    <source>
        <dbReference type="ARBA" id="ARBA00005187"/>
    </source>
</evidence>
<dbReference type="NCBIfam" id="TIGR01536">
    <property type="entry name" value="asn_synth_AEB"/>
    <property type="match status" value="1"/>
</dbReference>
<evidence type="ECO:0000256" key="8">
    <source>
        <dbReference type="PIRSR" id="PIRSR001589-1"/>
    </source>
</evidence>
<dbReference type="RefSeq" id="WP_093094628.1">
    <property type="nucleotide sequence ID" value="NZ_FOTQ01000006.1"/>
</dbReference>
<dbReference type="PIRSF" id="PIRSF001589">
    <property type="entry name" value="Asn_synthetase_glu-h"/>
    <property type="match status" value="1"/>
</dbReference>
<dbReference type="PANTHER" id="PTHR43284:SF1">
    <property type="entry name" value="ASPARAGINE SYNTHETASE"/>
    <property type="match status" value="1"/>
</dbReference>
<accession>A0A1I4Q4J8</accession>
<dbReference type="SUPFAM" id="SSF52402">
    <property type="entry name" value="Adenine nucleotide alpha hydrolases-like"/>
    <property type="match status" value="1"/>
</dbReference>
<dbReference type="InterPro" id="IPR001962">
    <property type="entry name" value="Asn_synthase"/>
</dbReference>
<evidence type="ECO:0000256" key="6">
    <source>
        <dbReference type="ARBA" id="ARBA00022962"/>
    </source>
</evidence>
<dbReference type="InterPro" id="IPR051786">
    <property type="entry name" value="ASN_synthetase/amidase"/>
</dbReference>
<name>A0A1I4Q4J8_9RHOB</name>
<dbReference type="PANTHER" id="PTHR43284">
    <property type="entry name" value="ASPARAGINE SYNTHETASE (GLUTAMINE-HYDROLYZING)"/>
    <property type="match status" value="1"/>
</dbReference>